<comment type="catalytic activity">
    <reaction evidence="5">
        <text>a 2'-deoxyadenosine in DNA + S-adenosyl-L-methionine = an N(6)-methyl-2'-deoxyadenosine in DNA + S-adenosyl-L-homocysteine + H(+)</text>
        <dbReference type="Rhea" id="RHEA:15197"/>
        <dbReference type="Rhea" id="RHEA-COMP:12418"/>
        <dbReference type="Rhea" id="RHEA-COMP:12419"/>
        <dbReference type="ChEBI" id="CHEBI:15378"/>
        <dbReference type="ChEBI" id="CHEBI:57856"/>
        <dbReference type="ChEBI" id="CHEBI:59789"/>
        <dbReference type="ChEBI" id="CHEBI:90615"/>
        <dbReference type="ChEBI" id="CHEBI:90616"/>
        <dbReference type="EC" id="2.1.1.72"/>
    </reaction>
</comment>
<keyword evidence="7" id="KW-1185">Reference proteome</keyword>
<evidence type="ECO:0000313" key="7">
    <source>
        <dbReference type="Proteomes" id="UP000284120"/>
    </source>
</evidence>
<dbReference type="Gene3D" id="3.40.50.150">
    <property type="entry name" value="Vaccinia Virus protein VP39"/>
    <property type="match status" value="2"/>
</dbReference>
<dbReference type="GO" id="GO:0009007">
    <property type="term" value="F:site-specific DNA-methyltransferase (adenine-specific) activity"/>
    <property type="evidence" value="ECO:0007669"/>
    <property type="project" value="UniProtKB-EC"/>
</dbReference>
<dbReference type="Pfam" id="PF02086">
    <property type="entry name" value="MethyltransfD12"/>
    <property type="match status" value="2"/>
</dbReference>
<dbReference type="PRINTS" id="PR00505">
    <property type="entry name" value="D12N6MTFRASE"/>
</dbReference>
<evidence type="ECO:0000313" key="6">
    <source>
        <dbReference type="EMBL" id="RWU10514.1"/>
    </source>
</evidence>
<dbReference type="RefSeq" id="WP_113646006.1">
    <property type="nucleotide sequence ID" value="NZ_QMHN01000001.1"/>
</dbReference>
<dbReference type="AlphaFoldDB" id="A0A3S3PVP8"/>
<dbReference type="InterPro" id="IPR029063">
    <property type="entry name" value="SAM-dependent_MTases_sf"/>
</dbReference>
<dbReference type="EC" id="2.1.1.72" evidence="1"/>
<evidence type="ECO:0000256" key="3">
    <source>
        <dbReference type="ARBA" id="ARBA00022679"/>
    </source>
</evidence>
<dbReference type="InterPro" id="IPR012327">
    <property type="entry name" value="MeTrfase_D12"/>
</dbReference>
<comment type="caution">
    <text evidence="6">The sequence shown here is derived from an EMBL/GenBank/DDBJ whole genome shotgun (WGS) entry which is preliminary data.</text>
</comment>
<dbReference type="InterPro" id="IPR002052">
    <property type="entry name" value="DNA_methylase_N6_adenine_CS"/>
</dbReference>
<dbReference type="EMBL" id="SAYW01000001">
    <property type="protein sequence ID" value="RWU10514.1"/>
    <property type="molecule type" value="Genomic_DNA"/>
</dbReference>
<accession>A0A3S3PVP8</accession>
<protein>
    <recommendedName>
        <fullName evidence="1">site-specific DNA-methyltransferase (adenine-specific)</fullName>
        <ecNumber evidence="1">2.1.1.72</ecNumber>
    </recommendedName>
</protein>
<evidence type="ECO:0000256" key="1">
    <source>
        <dbReference type="ARBA" id="ARBA00011900"/>
    </source>
</evidence>
<keyword evidence="4" id="KW-0949">S-adenosyl-L-methionine</keyword>
<dbReference type="GO" id="GO:0006298">
    <property type="term" value="P:mismatch repair"/>
    <property type="evidence" value="ECO:0007669"/>
    <property type="project" value="TreeGrafter"/>
</dbReference>
<evidence type="ECO:0000256" key="2">
    <source>
        <dbReference type="ARBA" id="ARBA00022603"/>
    </source>
</evidence>
<reference evidence="6 7" key="1">
    <citation type="submission" date="2018-06" db="EMBL/GenBank/DDBJ databases">
        <title>Pedobacter endophyticus sp. nov., an endophytic bacterium isolated from a leaf of Triticum aestivum.</title>
        <authorList>
            <person name="Zhang L."/>
        </authorList>
    </citation>
    <scope>NUCLEOTIDE SEQUENCE [LARGE SCALE GENOMIC DNA]</scope>
    <source>
        <strain evidence="6 7">CM134L-2</strain>
    </source>
</reference>
<name>A0A3S3PVP8_9SPHI</name>
<dbReference type="GO" id="GO:0009307">
    <property type="term" value="P:DNA restriction-modification system"/>
    <property type="evidence" value="ECO:0007669"/>
    <property type="project" value="InterPro"/>
</dbReference>
<keyword evidence="3" id="KW-0808">Transferase</keyword>
<dbReference type="PANTHER" id="PTHR30481:SF3">
    <property type="entry name" value="DNA ADENINE METHYLASE"/>
    <property type="match status" value="1"/>
</dbReference>
<dbReference type="OrthoDB" id="9805629at2"/>
<dbReference type="SUPFAM" id="SSF53335">
    <property type="entry name" value="S-adenosyl-L-methionine-dependent methyltransferases"/>
    <property type="match status" value="1"/>
</dbReference>
<dbReference type="GO" id="GO:1904047">
    <property type="term" value="F:S-adenosyl-L-methionine binding"/>
    <property type="evidence" value="ECO:0007669"/>
    <property type="project" value="TreeGrafter"/>
</dbReference>
<dbReference type="GO" id="GO:0032259">
    <property type="term" value="P:methylation"/>
    <property type="evidence" value="ECO:0007669"/>
    <property type="project" value="UniProtKB-KW"/>
</dbReference>
<gene>
    <name evidence="6" type="ORF">DPV69_04035</name>
</gene>
<keyword evidence="2" id="KW-0489">Methyltransferase</keyword>
<dbReference type="Proteomes" id="UP000284120">
    <property type="component" value="Unassembled WGS sequence"/>
</dbReference>
<evidence type="ECO:0000256" key="4">
    <source>
        <dbReference type="ARBA" id="ARBA00022691"/>
    </source>
</evidence>
<sequence>MKRIIRPIIKWTGGKYREFALFQEHIPKFERYIEPFFGGGGVFFALQPKTPVIINDKSQDLIRFYQQIKSRTFKTRIGQYADAWDEVTTLSELLWESTGQKFCDFILNQAEISALTASIDKELTATLTSLSTLSNKDFLKNPTEFYQHLKKGMESKASRLQRISAKAGKTFDFKELKKHFETALKSGTYLFFRTLLNKNTKKHFLSEADAAANWYFVREFCYASMFRYNKKGVFNIPYGGILYNRKKFRKKANTIFTKPLQNLFQDAEIHNQDFEILLASITLTPSDFIFLDPPYDSEFSEYDQNSFTLDDQKRLADFLISCVAKWMVVIKETPFILELYRHPSVKITTFDKKYVYNVRGRNNRKATHLIITNY</sequence>
<dbReference type="PANTHER" id="PTHR30481">
    <property type="entry name" value="DNA ADENINE METHYLASE"/>
    <property type="match status" value="1"/>
</dbReference>
<dbReference type="GO" id="GO:0043565">
    <property type="term" value="F:sequence-specific DNA binding"/>
    <property type="evidence" value="ECO:0007669"/>
    <property type="project" value="TreeGrafter"/>
</dbReference>
<dbReference type="PROSITE" id="PS00092">
    <property type="entry name" value="N6_MTASE"/>
    <property type="match status" value="1"/>
</dbReference>
<organism evidence="6 7">
    <name type="scientific">Pedobacter chitinilyticus</name>
    <dbReference type="NCBI Taxonomy" id="2233776"/>
    <lineage>
        <taxon>Bacteria</taxon>
        <taxon>Pseudomonadati</taxon>
        <taxon>Bacteroidota</taxon>
        <taxon>Sphingobacteriia</taxon>
        <taxon>Sphingobacteriales</taxon>
        <taxon>Sphingobacteriaceae</taxon>
        <taxon>Pedobacter</taxon>
    </lineage>
</organism>
<proteinExistence type="predicted"/>
<evidence type="ECO:0000256" key="5">
    <source>
        <dbReference type="ARBA" id="ARBA00047942"/>
    </source>
</evidence>